<feature type="compositionally biased region" description="Basic and acidic residues" evidence="3">
    <location>
        <begin position="871"/>
        <end position="892"/>
    </location>
</feature>
<gene>
    <name evidence="6" type="ORF">ACHAWO_005408</name>
</gene>
<feature type="compositionally biased region" description="Polar residues" evidence="3">
    <location>
        <begin position="1610"/>
        <end position="1624"/>
    </location>
</feature>
<proteinExistence type="predicted"/>
<dbReference type="GO" id="GO:1990817">
    <property type="term" value="F:poly(A) RNA polymerase activity"/>
    <property type="evidence" value="ECO:0007669"/>
    <property type="project" value="UniProtKB-ARBA"/>
</dbReference>
<dbReference type="SUPFAM" id="SSF81631">
    <property type="entry name" value="PAP/OAS1 substrate-binding domain"/>
    <property type="match status" value="1"/>
</dbReference>
<feature type="region of interest" description="Disordered" evidence="3">
    <location>
        <begin position="824"/>
        <end position="858"/>
    </location>
</feature>
<protein>
    <recommendedName>
        <fullName evidence="8">Polymerase nucleotidyl transferase domain-containing protein</fullName>
    </recommendedName>
</protein>
<feature type="region of interest" description="Disordered" evidence="3">
    <location>
        <begin position="1605"/>
        <end position="1624"/>
    </location>
</feature>
<feature type="compositionally biased region" description="Basic and acidic residues" evidence="3">
    <location>
        <begin position="977"/>
        <end position="988"/>
    </location>
</feature>
<dbReference type="GO" id="GO:0046872">
    <property type="term" value="F:metal ion binding"/>
    <property type="evidence" value="ECO:0007669"/>
    <property type="project" value="UniProtKB-KW"/>
</dbReference>
<keyword evidence="7" id="KW-1185">Reference proteome</keyword>
<feature type="compositionally biased region" description="Acidic residues" evidence="3">
    <location>
        <begin position="632"/>
        <end position="642"/>
    </location>
</feature>
<feature type="region of interest" description="Disordered" evidence="3">
    <location>
        <begin position="1219"/>
        <end position="1238"/>
    </location>
</feature>
<accession>A0ABD3QC24</accession>
<feature type="region of interest" description="Disordered" evidence="3">
    <location>
        <begin position="49"/>
        <end position="81"/>
    </location>
</feature>
<reference evidence="6 7" key="1">
    <citation type="submission" date="2024-10" db="EMBL/GenBank/DDBJ databases">
        <title>Updated reference genomes for cyclostephanoid diatoms.</title>
        <authorList>
            <person name="Roberts W.R."/>
            <person name="Alverson A.J."/>
        </authorList>
    </citation>
    <scope>NUCLEOTIDE SEQUENCE [LARGE SCALE GENOMIC DNA]</scope>
    <source>
        <strain evidence="6 7">AJA010-31</strain>
    </source>
</reference>
<feature type="region of interest" description="Disordered" evidence="3">
    <location>
        <begin position="1570"/>
        <end position="1592"/>
    </location>
</feature>
<dbReference type="GO" id="GO:0016070">
    <property type="term" value="P:RNA metabolic process"/>
    <property type="evidence" value="ECO:0007669"/>
    <property type="project" value="UniProtKB-ARBA"/>
</dbReference>
<dbReference type="SUPFAM" id="SSF81301">
    <property type="entry name" value="Nucleotidyltransferase"/>
    <property type="match status" value="1"/>
</dbReference>
<organism evidence="6 7">
    <name type="scientific">Cyclotella atomus</name>
    <dbReference type="NCBI Taxonomy" id="382360"/>
    <lineage>
        <taxon>Eukaryota</taxon>
        <taxon>Sar</taxon>
        <taxon>Stramenopiles</taxon>
        <taxon>Ochrophyta</taxon>
        <taxon>Bacillariophyta</taxon>
        <taxon>Coscinodiscophyceae</taxon>
        <taxon>Thalassiosirophycidae</taxon>
        <taxon>Stephanodiscales</taxon>
        <taxon>Stephanodiscaceae</taxon>
        <taxon>Cyclotella</taxon>
    </lineage>
</organism>
<feature type="compositionally biased region" description="Polar residues" evidence="3">
    <location>
        <begin position="1227"/>
        <end position="1238"/>
    </location>
</feature>
<feature type="compositionally biased region" description="Basic and acidic residues" evidence="3">
    <location>
        <begin position="939"/>
        <end position="948"/>
    </location>
</feature>
<feature type="domain" description="Poly(A) RNA polymerase mitochondrial-like central palm" evidence="5">
    <location>
        <begin position="1308"/>
        <end position="1434"/>
    </location>
</feature>
<dbReference type="Proteomes" id="UP001530400">
    <property type="component" value="Unassembled WGS sequence"/>
</dbReference>
<evidence type="ECO:0000313" key="6">
    <source>
        <dbReference type="EMBL" id="KAL3797903.1"/>
    </source>
</evidence>
<evidence type="ECO:0000256" key="2">
    <source>
        <dbReference type="ARBA" id="ARBA00022842"/>
    </source>
</evidence>
<dbReference type="Pfam" id="PF03828">
    <property type="entry name" value="PAP_assoc"/>
    <property type="match status" value="1"/>
</dbReference>
<dbReference type="Pfam" id="PF22600">
    <property type="entry name" value="MTPAP-like_central"/>
    <property type="match status" value="1"/>
</dbReference>
<dbReference type="EMBL" id="JALLPJ020000236">
    <property type="protein sequence ID" value="KAL3797903.1"/>
    <property type="molecule type" value="Genomic_DNA"/>
</dbReference>
<feature type="compositionally biased region" description="Basic and acidic residues" evidence="3">
    <location>
        <begin position="919"/>
        <end position="931"/>
    </location>
</feature>
<evidence type="ECO:0000259" key="5">
    <source>
        <dbReference type="Pfam" id="PF22600"/>
    </source>
</evidence>
<dbReference type="Gene3D" id="1.10.1410.10">
    <property type="match status" value="2"/>
</dbReference>
<sequence>MADPTSIQSWIDSLSYPSFLNALSYVFRGSSSINNNDTAREGSRQTLLRGGVAGENDAGEASAARRNRQNVSSAAAPSSHCQRTEELELLQSLLIGIGSRNNKCMFRIRSEDDHGRGDKLLFHAGIHSDRDAANAVKKSGEVGVNVGSGLREHVSIRREGAMMKDSPAKNITIDANACAETDDDGDKVALPSDLASVLASAGVHRSMSQLLGEYTAAREDSDDDNEVMLGGLNSALGIADVNNDGNTTENTHWWKQELEMHTLPNSEIAEYCQEDAKMITWATLFPVENGDLNQGSDNSHWCLSLVPDLYTDNIASHSTESHRQNTCLEGKVLKSQLMDILRIASRGKFLSTPPPTTIKIEDPSNSEYEHTVEWFDPHQWFSLPSYLVSRLEIGLWIEFHKSQSVRNGVVRSKKENKTRIGMPSILHKINSLNDNERNRVWHDAFGTVLRTELMDGTNRLQLYEIDNGPNNDVRILSSRFHTLREALVVELVHSDYLLADRTTDASAVIAAAPTTAFPIPIFCRVPLLQWCRPISRLKRLVYNQLQDSYSREIQRSLLLEIDTVDEGHGGSKKKKQKKRKKRKKGSAGNQVNLGSKDGRDSDELCAADDEQIVCHTADDDDYADNPSNQVDGDQDSSNDTDDNDLQVELIVHMNKQTAKSAVASLPEQVSHIDNDAKILVLKVIDDVMQSVFERVGGDAAVEDDSSRGSLDIVEAVSTDVQDNQRSDTNVEAGSAQSPQLVSTDADDSLFPQLSKDDDGVACPRQEQDIINNLLQPGEHLTEPNSTAASVASSEADLGLDITGGDDLGPLDESNKAVHIERFNRNASFEMPSPATSVSSHRSAKTPPPPPTPPPQLSPILVSLADLGKLRKEAAPTDFSPRDTPKVDVKSAKETSPPRSPLKLSSGISLTDDAPLTRNFSRDDLRSIDERRRPHRRDKDHHSVGRPQLERVNRNVDALLSYRNVVAQSSVHRKHSHEGKQKSREEVHPLARSAKGTTTPRSSAWAPADFLHPRSSITSAPSSKEPIINKILHLDVAYARSECALDGVEDASHCNVIPRAHTDDTMTKDGATTISSVRSIKSPQVEEQFATVKEERDSYRDHCLMLGAENAALRNLLASKTCAPLFQAPPAYLPEQVNPYFYASPSYQFHFGHDYNRGSVHPVAAAMSDAGIHRGEHELSVRSEDGTDNMHPSVIGMSVTQNSVSWQAVGDSVHSMGRRTSVGGTCAESDTSQEQNEGHESQTFSAFRQVNHQDSFFGPMPVCGMRSRLSQGKFAMLLYQLLLDFFVYRENSPCFSRVDIDHFMQALKSQLKRSESRRMYVIERITKAVNAVWPRAQIKMYGSHMSRLCLPSSDMDFVICLPAVHRANPAQAPGDLEGRNAINETNQKVLARKLKGESWLDQRSLKVIERTAVPVIKVSTKDSRSRVVQLDLSFDAKEHHGLDALNMIRHTLDELPVIRPLVLVLKQFLLDRGLLTAYTGGLSSYCLFLMVARYCQEQSPSWCDCGSLLMGLLDFYGNFFDPRTTGISVGKRQYFSRSQVIQPTQPLSTQFFNDDQGWSVSPRQQFNELTRRNSFSDRSFGSGGKAGVPPPRFQMLNRQYNHQGSFHAHAPQSQPHSSHQPKTYSSGKPYTFDPIWVEDPLNPGNNVGRNAFRIFQVQRAFSDAHRALVAALEWDINSVHEFGDDGEYPLLKCLLQNEDVFFDIMRD</sequence>
<evidence type="ECO:0000256" key="3">
    <source>
        <dbReference type="SAM" id="MobiDB-lite"/>
    </source>
</evidence>
<dbReference type="PANTHER" id="PTHR23092:SF15">
    <property type="entry name" value="INACTIVE NON-CANONICAL POLY(A) RNA POLYMERASE PROTEIN TRF4-2-RELATED"/>
    <property type="match status" value="1"/>
</dbReference>
<feature type="region of interest" description="Disordered" evidence="3">
    <location>
        <begin position="720"/>
        <end position="742"/>
    </location>
</feature>
<feature type="region of interest" description="Disordered" evidence="3">
    <location>
        <begin position="566"/>
        <end position="602"/>
    </location>
</feature>
<dbReference type="InterPro" id="IPR002058">
    <property type="entry name" value="PAP_assoc"/>
</dbReference>
<dbReference type="Gene3D" id="3.30.460.10">
    <property type="entry name" value="Beta Polymerase, domain 2"/>
    <property type="match status" value="1"/>
</dbReference>
<dbReference type="PANTHER" id="PTHR23092">
    <property type="entry name" value="POLY(A) RNA POLYMERASE"/>
    <property type="match status" value="1"/>
</dbReference>
<feature type="compositionally biased region" description="Basic residues" evidence="3">
    <location>
        <begin position="570"/>
        <end position="585"/>
    </location>
</feature>
<comment type="caution">
    <text evidence="6">The sequence shown here is derived from an EMBL/GenBank/DDBJ whole genome shotgun (WGS) entry which is preliminary data.</text>
</comment>
<feature type="compositionally biased region" description="Polar residues" evidence="3">
    <location>
        <begin position="69"/>
        <end position="81"/>
    </location>
</feature>
<keyword evidence="1" id="KW-0479">Metal-binding</keyword>
<dbReference type="CDD" id="cd05402">
    <property type="entry name" value="NT_PAP_TUTase"/>
    <property type="match status" value="1"/>
</dbReference>
<dbReference type="InterPro" id="IPR054708">
    <property type="entry name" value="MTPAP-like_central"/>
</dbReference>
<feature type="region of interest" description="Disordered" evidence="3">
    <location>
        <begin position="617"/>
        <end position="642"/>
    </location>
</feature>
<feature type="region of interest" description="Disordered" evidence="3">
    <location>
        <begin position="871"/>
        <end position="948"/>
    </location>
</feature>
<name>A0ABD3QC24_9STRA</name>
<feature type="domain" description="PAP-associated" evidence="4">
    <location>
        <begin position="1505"/>
        <end position="1539"/>
    </location>
</feature>
<keyword evidence="2" id="KW-0460">Magnesium</keyword>
<dbReference type="InterPro" id="IPR043519">
    <property type="entry name" value="NT_sf"/>
</dbReference>
<evidence type="ECO:0008006" key="8">
    <source>
        <dbReference type="Google" id="ProtNLM"/>
    </source>
</evidence>
<dbReference type="InterPro" id="IPR045862">
    <property type="entry name" value="Trf4-like"/>
</dbReference>
<evidence type="ECO:0000259" key="4">
    <source>
        <dbReference type="Pfam" id="PF03828"/>
    </source>
</evidence>
<feature type="region of interest" description="Disordered" evidence="3">
    <location>
        <begin position="966"/>
        <end position="1006"/>
    </location>
</feature>
<evidence type="ECO:0000313" key="7">
    <source>
        <dbReference type="Proteomes" id="UP001530400"/>
    </source>
</evidence>
<evidence type="ECO:0000256" key="1">
    <source>
        <dbReference type="ARBA" id="ARBA00022723"/>
    </source>
</evidence>
<feature type="compositionally biased region" description="Pro residues" evidence="3">
    <location>
        <begin position="845"/>
        <end position="856"/>
    </location>
</feature>